<dbReference type="SUPFAM" id="SSF111321">
    <property type="entry name" value="AF1104-like"/>
    <property type="match status" value="1"/>
</dbReference>
<gene>
    <name evidence="9" type="ORF">GCM10020369_43520</name>
</gene>
<evidence type="ECO:0000256" key="3">
    <source>
        <dbReference type="ARBA" id="ARBA00009519"/>
    </source>
</evidence>
<evidence type="ECO:0000256" key="4">
    <source>
        <dbReference type="ARBA" id="ARBA00022723"/>
    </source>
</evidence>
<feature type="domain" description="Damage-control phosphatase ARMT1-like metal-binding" evidence="8">
    <location>
        <begin position="22"/>
        <end position="364"/>
    </location>
</feature>
<dbReference type="InterPro" id="IPR002791">
    <property type="entry name" value="ARMT1-like_metal-bd"/>
</dbReference>
<keyword evidence="4" id="KW-0479">Metal-binding</keyword>
<organism evidence="9 10">
    <name type="scientific">Cryptosporangium minutisporangium</name>
    <dbReference type="NCBI Taxonomy" id="113569"/>
    <lineage>
        <taxon>Bacteria</taxon>
        <taxon>Bacillati</taxon>
        <taxon>Actinomycetota</taxon>
        <taxon>Actinomycetes</taxon>
        <taxon>Cryptosporangiales</taxon>
        <taxon>Cryptosporangiaceae</taxon>
        <taxon>Cryptosporangium</taxon>
    </lineage>
</organism>
<keyword evidence="5" id="KW-0378">Hydrolase</keyword>
<dbReference type="InterPro" id="IPR036075">
    <property type="entry name" value="ARMT-1-like_metal-bd_sf"/>
</dbReference>
<proteinExistence type="inferred from homology"/>
<keyword evidence="10" id="KW-1185">Reference proteome</keyword>
<dbReference type="RefSeq" id="WP_345730014.1">
    <property type="nucleotide sequence ID" value="NZ_BAAAYN010000027.1"/>
</dbReference>
<keyword evidence="6" id="KW-0464">Manganese</keyword>
<evidence type="ECO:0000256" key="6">
    <source>
        <dbReference type="ARBA" id="ARBA00023211"/>
    </source>
</evidence>
<evidence type="ECO:0000256" key="7">
    <source>
        <dbReference type="ARBA" id="ARBA00048809"/>
    </source>
</evidence>
<comment type="catalytic activity">
    <reaction evidence="7">
        <text>beta-D-fructose 6-phosphate = dihydroxyacetone + D-glyceraldehyde 3-phosphate</text>
        <dbReference type="Rhea" id="RHEA:28002"/>
        <dbReference type="ChEBI" id="CHEBI:16016"/>
        <dbReference type="ChEBI" id="CHEBI:57634"/>
        <dbReference type="ChEBI" id="CHEBI:59776"/>
    </reaction>
</comment>
<dbReference type="EMBL" id="BAAAYN010000027">
    <property type="protein sequence ID" value="GAA3390252.1"/>
    <property type="molecule type" value="Genomic_DNA"/>
</dbReference>
<comment type="cofactor">
    <cofactor evidence="2">
        <name>Mn(2+)</name>
        <dbReference type="ChEBI" id="CHEBI:29035"/>
    </cofactor>
</comment>
<evidence type="ECO:0000256" key="1">
    <source>
        <dbReference type="ARBA" id="ARBA00001326"/>
    </source>
</evidence>
<dbReference type="Gene3D" id="3.40.50.10880">
    <property type="entry name" value="Uncharacterised protein PF01937, DUF89, domain 3"/>
    <property type="match status" value="1"/>
</dbReference>
<dbReference type="PANTHER" id="PTHR12260">
    <property type="entry name" value="DAMAGE-CONTROL PHOSPHATASE ARMT1"/>
    <property type="match status" value="1"/>
</dbReference>
<comment type="caution">
    <text evidence="9">The sequence shown here is derived from an EMBL/GenBank/DDBJ whole genome shotgun (WGS) entry which is preliminary data.</text>
</comment>
<evidence type="ECO:0000256" key="5">
    <source>
        <dbReference type="ARBA" id="ARBA00022801"/>
    </source>
</evidence>
<accession>A0ABP6T1W8</accession>
<dbReference type="InterPro" id="IPR039763">
    <property type="entry name" value="ARMT1"/>
</dbReference>
<evidence type="ECO:0000313" key="9">
    <source>
        <dbReference type="EMBL" id="GAA3390252.1"/>
    </source>
</evidence>
<dbReference type="Proteomes" id="UP001501676">
    <property type="component" value="Unassembled WGS sequence"/>
</dbReference>
<sequence>MTETLAPEIDSRDPASFPWSVFHHRHPVLIERVANALPRPSAQRDALDALLVESTSGVVTAPDVESLRHEPWPWWRPEYRGVPWGETPFLWAESYFYRRILDAVDYFVPGPWRGIDPYAPTKAAELAGHPVDEELAALDDLATRPLDEQWDALVRSSLWGNRADLSFQAGPSAGTGVGGVIADQTPAFRALLHDRPAGAVHLIADNAGRELLPDLILLDHLLDAGLATSVVLHVKPHPYYVSDATPADVLAAIARLGAAEGRASAVGERLAGFVRAGRLELRAHEFFCGPLPYQAMPADLRAQFAEAALTISKGDLNYRRLVGDRLWHPTAPFAELTAHFPGPVVALRTLKCDVAVGLSAATVEALDATGKAWRTTGEYAVVHVRA</sequence>
<comment type="catalytic activity">
    <reaction evidence="1">
        <text>beta-D-fructose 1-phosphate + H2O = D-fructose + phosphate</text>
        <dbReference type="Rhea" id="RHEA:35603"/>
        <dbReference type="ChEBI" id="CHEBI:15377"/>
        <dbReference type="ChEBI" id="CHEBI:37721"/>
        <dbReference type="ChEBI" id="CHEBI:43474"/>
        <dbReference type="ChEBI" id="CHEBI:138881"/>
    </reaction>
</comment>
<reference evidence="10" key="1">
    <citation type="journal article" date="2019" name="Int. J. Syst. Evol. Microbiol.">
        <title>The Global Catalogue of Microorganisms (GCM) 10K type strain sequencing project: providing services to taxonomists for standard genome sequencing and annotation.</title>
        <authorList>
            <consortium name="The Broad Institute Genomics Platform"/>
            <consortium name="The Broad Institute Genome Sequencing Center for Infectious Disease"/>
            <person name="Wu L."/>
            <person name="Ma J."/>
        </authorList>
    </citation>
    <scope>NUCLEOTIDE SEQUENCE [LARGE SCALE GENOMIC DNA]</scope>
    <source>
        <strain evidence="10">JCM 9458</strain>
    </source>
</reference>
<dbReference type="Pfam" id="PF01937">
    <property type="entry name" value="ARMT1-like_dom"/>
    <property type="match status" value="1"/>
</dbReference>
<protein>
    <submittedName>
        <fullName evidence="9">Damage-control phosphatase ARMT1 family protein</fullName>
    </submittedName>
</protein>
<name>A0ABP6T1W8_9ACTN</name>
<evidence type="ECO:0000259" key="8">
    <source>
        <dbReference type="Pfam" id="PF01937"/>
    </source>
</evidence>
<comment type="similarity">
    <text evidence="3">Belongs to the damage-control phosphatase family. Sugar phosphate phosphatase III subfamily.</text>
</comment>
<dbReference type="PANTHER" id="PTHR12260:SF6">
    <property type="entry name" value="DAMAGE-CONTROL PHOSPHATASE ARMT1"/>
    <property type="match status" value="1"/>
</dbReference>
<evidence type="ECO:0000313" key="10">
    <source>
        <dbReference type="Proteomes" id="UP001501676"/>
    </source>
</evidence>
<evidence type="ECO:0000256" key="2">
    <source>
        <dbReference type="ARBA" id="ARBA00001936"/>
    </source>
</evidence>